<dbReference type="AlphaFoldDB" id="A0A5A9NTP4"/>
<evidence type="ECO:0000256" key="2">
    <source>
        <dbReference type="PROSITE-ProRule" id="PRU00094"/>
    </source>
</evidence>
<comment type="caution">
    <text evidence="5">The sequence shown here is derived from an EMBL/GenBank/DDBJ whole genome shotgun (WGS) entry which is preliminary data.</text>
</comment>
<feature type="region of interest" description="Disordered" evidence="3">
    <location>
        <begin position="245"/>
        <end position="273"/>
    </location>
</feature>
<dbReference type="GO" id="GO:0005634">
    <property type="term" value="C:nucleus"/>
    <property type="evidence" value="ECO:0007669"/>
    <property type="project" value="TreeGrafter"/>
</dbReference>
<dbReference type="GO" id="GO:0006357">
    <property type="term" value="P:regulation of transcription by RNA polymerase II"/>
    <property type="evidence" value="ECO:0007669"/>
    <property type="project" value="TreeGrafter"/>
</dbReference>
<dbReference type="InterPro" id="IPR053116">
    <property type="entry name" value="GATA-type_Znf_Regulator"/>
</dbReference>
<evidence type="ECO:0000313" key="6">
    <source>
        <dbReference type="Proteomes" id="UP000324632"/>
    </source>
</evidence>
<evidence type="ECO:0000256" key="3">
    <source>
        <dbReference type="SAM" id="MobiDB-lite"/>
    </source>
</evidence>
<evidence type="ECO:0000259" key="4">
    <source>
        <dbReference type="PROSITE" id="PS50114"/>
    </source>
</evidence>
<protein>
    <submittedName>
        <fullName evidence="5">Zinc finger protein 1 GATA-like protein 1</fullName>
    </submittedName>
</protein>
<feature type="region of interest" description="Disordered" evidence="3">
    <location>
        <begin position="32"/>
        <end position="67"/>
    </location>
</feature>
<keyword evidence="2" id="KW-0862">Zinc</keyword>
<dbReference type="PANTHER" id="PTHR47341:SF1">
    <property type="entry name" value="GATA-TYPE ZINC FINGER PROTEIN 1"/>
    <property type="match status" value="1"/>
</dbReference>
<sequence length="407" mass="45380">MSSNPQDLTEDIQHQQVTSTILYLLLEATKLTPPAGDESSSPSTAPRETSRHSHVHEDSSSDFTGSFSLVRESDSSSAWEVMRLINQQCEWLLRSGDEERTQADAAETLLNPCGDPSAQSPSPAAVYSAQPTHVSDEEEVKEADGLDELIMKSNTEEDICLSENASTLHDVSRDESHDSDCVALNAGSERTDPEICPVDFSSCLVSERDADDLWLPINAYERMQAHGEPADINNNQFESLQKDIQESGRRTQRKQPRPARSPDPQDPNVQGVTFSMHPEVDTSMDRCKLVITSNYSKEMRRVRRPRSGRCRSLQTSQRSSSSEEESDSCGASRGKICASCLTRKTPLWRDAEDGTPLCNACGIRYKKYRVRCHRCWNIPKKDAKSNSKCLKCGDVLRLNSMQKCGGW</sequence>
<dbReference type="GO" id="GO:0007283">
    <property type="term" value="P:spermatogenesis"/>
    <property type="evidence" value="ECO:0007669"/>
    <property type="project" value="TreeGrafter"/>
</dbReference>
<proteinExistence type="predicted"/>
<dbReference type="GO" id="GO:0008270">
    <property type="term" value="F:zinc ion binding"/>
    <property type="evidence" value="ECO:0007669"/>
    <property type="project" value="UniProtKB-KW"/>
</dbReference>
<dbReference type="GO" id="GO:0048599">
    <property type="term" value="P:oocyte development"/>
    <property type="evidence" value="ECO:0007669"/>
    <property type="project" value="TreeGrafter"/>
</dbReference>
<feature type="compositionally biased region" description="Polar residues" evidence="3">
    <location>
        <begin position="38"/>
        <end position="47"/>
    </location>
</feature>
<dbReference type="OrthoDB" id="2162994at2759"/>
<evidence type="ECO:0000313" key="5">
    <source>
        <dbReference type="EMBL" id="KAA0713494.1"/>
    </source>
</evidence>
<evidence type="ECO:0000256" key="1">
    <source>
        <dbReference type="ARBA" id="ARBA00023242"/>
    </source>
</evidence>
<dbReference type="Gene3D" id="3.30.50.10">
    <property type="entry name" value="Erythroid Transcription Factor GATA-1, subunit A"/>
    <property type="match status" value="1"/>
</dbReference>
<feature type="region of interest" description="Disordered" evidence="3">
    <location>
        <begin position="298"/>
        <end position="331"/>
    </location>
</feature>
<feature type="compositionally biased region" description="Basic and acidic residues" evidence="3">
    <location>
        <begin position="48"/>
        <end position="59"/>
    </location>
</feature>
<keyword evidence="2" id="KW-0479">Metal-binding</keyword>
<dbReference type="SMART" id="SM00401">
    <property type="entry name" value="ZnF_GATA"/>
    <property type="match status" value="1"/>
</dbReference>
<feature type="region of interest" description="Disordered" evidence="3">
    <location>
        <begin position="114"/>
        <end position="141"/>
    </location>
</feature>
<gene>
    <name evidence="5" type="ORF">E1301_Tti023283</name>
</gene>
<dbReference type="EMBL" id="SOYY01000013">
    <property type="protein sequence ID" value="KAA0713494.1"/>
    <property type="molecule type" value="Genomic_DNA"/>
</dbReference>
<dbReference type="InterPro" id="IPR000679">
    <property type="entry name" value="Znf_GATA"/>
</dbReference>
<dbReference type="Proteomes" id="UP000324632">
    <property type="component" value="Chromosome 13"/>
</dbReference>
<keyword evidence="1" id="KW-0539">Nucleus</keyword>
<dbReference type="PROSITE" id="PS50114">
    <property type="entry name" value="GATA_ZN_FINGER_2"/>
    <property type="match status" value="1"/>
</dbReference>
<keyword evidence="6" id="KW-1185">Reference proteome</keyword>
<accession>A0A5A9NTP4</accession>
<name>A0A5A9NTP4_9TELE</name>
<dbReference type="InterPro" id="IPR013088">
    <property type="entry name" value="Znf_NHR/GATA"/>
</dbReference>
<reference evidence="5 6" key="1">
    <citation type="journal article" date="2019" name="Mol. Ecol. Resour.">
        <title>Chromosome-level genome assembly of Triplophysa tibetana, a fish adapted to the harsh high-altitude environment of the Tibetan Plateau.</title>
        <authorList>
            <person name="Yang X."/>
            <person name="Liu H."/>
            <person name="Ma Z."/>
            <person name="Zou Y."/>
            <person name="Zou M."/>
            <person name="Mao Y."/>
            <person name="Li X."/>
            <person name="Wang H."/>
            <person name="Chen T."/>
            <person name="Wang W."/>
            <person name="Yang R."/>
        </authorList>
    </citation>
    <scope>NUCLEOTIDE SEQUENCE [LARGE SCALE GENOMIC DNA]</scope>
    <source>
        <strain evidence="5">TTIB1903HZAU</strain>
        <tissue evidence="5">Muscle</tissue>
    </source>
</reference>
<organism evidence="5 6">
    <name type="scientific">Triplophysa tibetana</name>
    <dbReference type="NCBI Taxonomy" id="1572043"/>
    <lineage>
        <taxon>Eukaryota</taxon>
        <taxon>Metazoa</taxon>
        <taxon>Chordata</taxon>
        <taxon>Craniata</taxon>
        <taxon>Vertebrata</taxon>
        <taxon>Euteleostomi</taxon>
        <taxon>Actinopterygii</taxon>
        <taxon>Neopterygii</taxon>
        <taxon>Teleostei</taxon>
        <taxon>Ostariophysi</taxon>
        <taxon>Cypriniformes</taxon>
        <taxon>Nemacheilidae</taxon>
        <taxon>Triplophysa</taxon>
    </lineage>
</organism>
<dbReference type="GO" id="GO:0043565">
    <property type="term" value="F:sequence-specific DNA binding"/>
    <property type="evidence" value="ECO:0007669"/>
    <property type="project" value="InterPro"/>
</dbReference>
<feature type="domain" description="GATA-type" evidence="4">
    <location>
        <begin position="331"/>
        <end position="366"/>
    </location>
</feature>
<feature type="compositionally biased region" description="Basic residues" evidence="3">
    <location>
        <begin position="300"/>
        <end position="309"/>
    </location>
</feature>
<dbReference type="SUPFAM" id="SSF57716">
    <property type="entry name" value="Glucocorticoid receptor-like (DNA-binding domain)"/>
    <property type="match status" value="1"/>
</dbReference>
<dbReference type="PANTHER" id="PTHR47341">
    <property type="entry name" value="GATA-TYPE ZINC FINGER PROTEIN 1"/>
    <property type="match status" value="1"/>
</dbReference>
<dbReference type="CDD" id="cd00202">
    <property type="entry name" value="ZnF_GATA"/>
    <property type="match status" value="1"/>
</dbReference>
<dbReference type="Pfam" id="PF00320">
    <property type="entry name" value="GATA"/>
    <property type="match status" value="1"/>
</dbReference>
<keyword evidence="2" id="KW-0863">Zinc-finger</keyword>